<evidence type="ECO:0000313" key="4">
    <source>
        <dbReference type="Proteomes" id="UP000094020"/>
    </source>
</evidence>
<accession>A0A1B9HWX2</accession>
<dbReference type="AlphaFoldDB" id="A0A1B9HWX2"/>
<organism evidence="2">
    <name type="scientific">Kwoniella pini CBS 10737</name>
    <dbReference type="NCBI Taxonomy" id="1296096"/>
    <lineage>
        <taxon>Eukaryota</taxon>
        <taxon>Fungi</taxon>
        <taxon>Dikarya</taxon>
        <taxon>Basidiomycota</taxon>
        <taxon>Agaricomycotina</taxon>
        <taxon>Tremellomycetes</taxon>
        <taxon>Tremellales</taxon>
        <taxon>Cryptococcaceae</taxon>
        <taxon>Kwoniella</taxon>
    </lineage>
</organism>
<evidence type="ECO:0000313" key="3">
    <source>
        <dbReference type="EMBL" id="WWC67449.1"/>
    </source>
</evidence>
<evidence type="ECO:0000256" key="1">
    <source>
        <dbReference type="SAM" id="MobiDB-lite"/>
    </source>
</evidence>
<feature type="compositionally biased region" description="Low complexity" evidence="1">
    <location>
        <begin position="133"/>
        <end position="151"/>
    </location>
</feature>
<reference evidence="3" key="4">
    <citation type="submission" date="2024-02" db="EMBL/GenBank/DDBJ databases">
        <title>Comparative genomics of Cryptococcus and Kwoniella reveals pathogenesis evolution and contrasting modes of karyotype evolution via chromosome fusion or intercentromeric recombination.</title>
        <authorList>
            <person name="Coelho M.A."/>
            <person name="David-Palma M."/>
            <person name="Shea T."/>
            <person name="Bowers K."/>
            <person name="McGinley-Smith S."/>
            <person name="Mohammad A.W."/>
            <person name="Gnirke A."/>
            <person name="Yurkov A.M."/>
            <person name="Nowrousian M."/>
            <person name="Sun S."/>
            <person name="Cuomo C.A."/>
            <person name="Heitman J."/>
        </authorList>
    </citation>
    <scope>NUCLEOTIDE SEQUENCE</scope>
    <source>
        <strain evidence="3">CBS 10737</strain>
    </source>
</reference>
<reference evidence="2" key="1">
    <citation type="submission" date="2013-07" db="EMBL/GenBank/DDBJ databases">
        <title>The Genome Sequence of Cryptococcus pinus CBS10737.</title>
        <authorList>
            <consortium name="The Broad Institute Genome Sequencing Platform"/>
            <person name="Cuomo C."/>
            <person name="Litvintseva A."/>
            <person name="Chen Y."/>
            <person name="Heitman J."/>
            <person name="Sun S."/>
            <person name="Springer D."/>
            <person name="Dromer F."/>
            <person name="Young S.K."/>
            <person name="Zeng Q."/>
            <person name="Gargeya S."/>
            <person name="Fitzgerald M."/>
            <person name="Abouelleil A."/>
            <person name="Alvarado L."/>
            <person name="Berlin A.M."/>
            <person name="Chapman S.B."/>
            <person name="Dewar J."/>
            <person name="Goldberg J."/>
            <person name="Griggs A."/>
            <person name="Gujja S."/>
            <person name="Hansen M."/>
            <person name="Howarth C."/>
            <person name="Imamovic A."/>
            <person name="Larimer J."/>
            <person name="McCowan C."/>
            <person name="Murphy C."/>
            <person name="Pearson M."/>
            <person name="Priest M."/>
            <person name="Roberts A."/>
            <person name="Saif S."/>
            <person name="Shea T."/>
            <person name="Sykes S."/>
            <person name="Wortman J."/>
            <person name="Nusbaum C."/>
            <person name="Birren B."/>
        </authorList>
    </citation>
    <scope>NUCLEOTIDE SEQUENCE [LARGE SCALE GENOMIC DNA]</scope>
    <source>
        <strain evidence="2">CBS 10737</strain>
    </source>
</reference>
<name>A0A1B9HWX2_9TREE</name>
<reference evidence="3" key="2">
    <citation type="submission" date="2013-07" db="EMBL/GenBank/DDBJ databases">
        <authorList>
            <consortium name="The Broad Institute Genome Sequencing Platform"/>
            <person name="Cuomo C."/>
            <person name="Litvintseva A."/>
            <person name="Chen Y."/>
            <person name="Heitman J."/>
            <person name="Sun S."/>
            <person name="Springer D."/>
            <person name="Dromer F."/>
            <person name="Young S.K."/>
            <person name="Zeng Q."/>
            <person name="Gargeya S."/>
            <person name="Fitzgerald M."/>
            <person name="Abouelleil A."/>
            <person name="Alvarado L."/>
            <person name="Berlin A.M."/>
            <person name="Chapman S.B."/>
            <person name="Dewar J."/>
            <person name="Goldberg J."/>
            <person name="Griggs A."/>
            <person name="Gujja S."/>
            <person name="Hansen M."/>
            <person name="Howarth C."/>
            <person name="Imamovic A."/>
            <person name="Larimer J."/>
            <person name="McCowan C."/>
            <person name="Murphy C."/>
            <person name="Pearson M."/>
            <person name="Priest M."/>
            <person name="Roberts A."/>
            <person name="Saif S."/>
            <person name="Shea T."/>
            <person name="Sykes S."/>
            <person name="Wortman J."/>
            <person name="Nusbaum C."/>
            <person name="Birren B."/>
        </authorList>
    </citation>
    <scope>NUCLEOTIDE SEQUENCE</scope>
    <source>
        <strain evidence="3">CBS 10737</strain>
    </source>
</reference>
<protein>
    <submittedName>
        <fullName evidence="2">Uncharacterized protein</fullName>
    </submittedName>
</protein>
<reference evidence="2" key="3">
    <citation type="submission" date="2016-07" db="EMBL/GenBank/DDBJ databases">
        <title>Evolution of pathogenesis and genome organization in the Tremellales.</title>
        <authorList>
            <person name="Cuomo C."/>
            <person name="Litvintseva A."/>
            <person name="Heitman J."/>
            <person name="Chen Y."/>
            <person name="Sun S."/>
            <person name="Springer D."/>
            <person name="Dromer F."/>
            <person name="Young S."/>
            <person name="Zeng Q."/>
            <person name="Chapman S."/>
            <person name="Gujja S."/>
            <person name="Saif S."/>
            <person name="Birren B."/>
        </authorList>
    </citation>
    <scope>NUCLEOTIDE SEQUENCE</scope>
    <source>
        <strain evidence="2">CBS 10737</strain>
    </source>
</reference>
<dbReference type="EMBL" id="CP144520">
    <property type="protein sequence ID" value="WWC67449.1"/>
    <property type="molecule type" value="Genomic_DNA"/>
</dbReference>
<dbReference type="Proteomes" id="UP000094020">
    <property type="component" value="Chromosome 2"/>
</dbReference>
<keyword evidence="4" id="KW-1185">Reference proteome</keyword>
<dbReference type="KEGG" id="kpin:30175043"/>
<dbReference type="OrthoDB" id="2569947at2759"/>
<dbReference type="GeneID" id="30175043"/>
<dbReference type="EMBL" id="KV700116">
    <property type="protein sequence ID" value="OCF47767.1"/>
    <property type="molecule type" value="Genomic_DNA"/>
</dbReference>
<feature type="region of interest" description="Disordered" evidence="1">
    <location>
        <begin position="572"/>
        <end position="596"/>
    </location>
</feature>
<sequence length="596" mass="67610">MLFERGHFSSSSKLTITDLPREVIRLIALKIYDPLELTQQDRLTWGIFSTVDMHQERQDDLASLISLGMVCRKIRKEVRRILFQCVRVSGVPWAEEVIQNRDGWARYVKSIIIDLSMFDSDPEASTRTRLSPIESQQPISNNNSSNLNENSLSKPRTCWAESSLLTSLFNSLPSLNHLSFFADASDDSTLALLFASLIPHPSLHDIPPTLLSNSPSTLSTISGLGGGGNKQQQQQSIINTWIPLTHRLKSFGWRQRATPPLNFRQFSQSSTFVSILHLIRHSHNLSFLVLDADLDEMTPSDVLSPLKELSLRKPPIGEKNQLVSLMLCGPIKNWESDFLNHLVNAYSGIKELFIDRPLKKSTEVKATSFKDFTKLLEPLSTLPYLRLLQVGSYTFTTSVQLRIVQNLSRTNSSLLVVGLLGEEGETIWWGIWRRASFRGLGSSIIISEGQGDREEVGEYDELTDIRIKFLNDGDLLKLEEENEDWLKKSQPPSPPTFNINPFQTTNEFINFNDIDKFDYTNNNHSFNNNNNNNEDIRMTPRNTQSPLISPKEQERIQALGLNLDGIESYSIQSQQEERGNGIGEGKNMMDLNRLMD</sequence>
<evidence type="ECO:0000313" key="2">
    <source>
        <dbReference type="EMBL" id="OCF47767.1"/>
    </source>
</evidence>
<gene>
    <name evidence="2" type="ORF">I206_06674</name>
    <name evidence="3" type="ORF">I206_101357</name>
</gene>
<feature type="region of interest" description="Disordered" evidence="1">
    <location>
        <begin position="126"/>
        <end position="151"/>
    </location>
</feature>
<dbReference type="RefSeq" id="XP_019008986.1">
    <property type="nucleotide sequence ID" value="XM_019158373.1"/>
</dbReference>
<proteinExistence type="predicted"/>